<dbReference type="RefSeq" id="WP_075063525.1">
    <property type="nucleotide sequence ID" value="NZ_LGCL01000031.1"/>
</dbReference>
<dbReference type="AlphaFoldDB" id="A0A0P6XR56"/>
<keyword evidence="3" id="KW-1185">Reference proteome</keyword>
<name>A0A0P6XR56_9CHLR</name>
<dbReference type="STRING" id="1134406.ADN00_13385"/>
<evidence type="ECO:0000313" key="3">
    <source>
        <dbReference type="Proteomes" id="UP000050417"/>
    </source>
</evidence>
<dbReference type="OrthoDB" id="172564at2"/>
<dbReference type="SUPFAM" id="SSF51120">
    <property type="entry name" value="beta-Roll"/>
    <property type="match status" value="1"/>
</dbReference>
<protein>
    <recommendedName>
        <fullName evidence="4">Calcium-binding protein</fullName>
    </recommendedName>
</protein>
<organism evidence="2 3">
    <name type="scientific">Ornatilinea apprima</name>
    <dbReference type="NCBI Taxonomy" id="1134406"/>
    <lineage>
        <taxon>Bacteria</taxon>
        <taxon>Bacillati</taxon>
        <taxon>Chloroflexota</taxon>
        <taxon>Anaerolineae</taxon>
        <taxon>Anaerolineales</taxon>
        <taxon>Anaerolineaceae</taxon>
        <taxon>Ornatilinea</taxon>
    </lineage>
</organism>
<reference evidence="2 3" key="1">
    <citation type="submission" date="2015-07" db="EMBL/GenBank/DDBJ databases">
        <title>Genome sequence of Ornatilinea apprima DSM 23815.</title>
        <authorList>
            <person name="Hemp J."/>
            <person name="Ward L.M."/>
            <person name="Pace L.A."/>
            <person name="Fischer W.W."/>
        </authorList>
    </citation>
    <scope>NUCLEOTIDE SEQUENCE [LARGE SCALE GENOMIC DNA]</scope>
    <source>
        <strain evidence="2 3">P3M-1</strain>
    </source>
</reference>
<sequence>MIRKLLLFLAFFHLMGLVFTSMSTASAAANYIPPSHLTSQSFGVNANALKPPQCASINLTTILVGSGRIKGKNRDELILGSPLDDMITSGKKGDDCILGGAGNDDITGNGSSSICIGGPGNDTFHDCSVTIQ</sequence>
<evidence type="ECO:0000313" key="2">
    <source>
        <dbReference type="EMBL" id="KPL74827.1"/>
    </source>
</evidence>
<feature type="signal peptide" evidence="1">
    <location>
        <begin position="1"/>
        <end position="27"/>
    </location>
</feature>
<dbReference type="Gene3D" id="2.150.10.10">
    <property type="entry name" value="Serralysin-like metalloprotease, C-terminal"/>
    <property type="match status" value="1"/>
</dbReference>
<proteinExistence type="predicted"/>
<dbReference type="InterPro" id="IPR011049">
    <property type="entry name" value="Serralysin-like_metalloprot_C"/>
</dbReference>
<dbReference type="Proteomes" id="UP000050417">
    <property type="component" value="Unassembled WGS sequence"/>
</dbReference>
<comment type="caution">
    <text evidence="2">The sequence shown here is derived from an EMBL/GenBank/DDBJ whole genome shotgun (WGS) entry which is preliminary data.</text>
</comment>
<keyword evidence="1" id="KW-0732">Signal</keyword>
<gene>
    <name evidence="2" type="ORF">ADN00_13385</name>
</gene>
<feature type="chain" id="PRO_5006133182" description="Calcium-binding protein" evidence="1">
    <location>
        <begin position="28"/>
        <end position="132"/>
    </location>
</feature>
<evidence type="ECO:0000256" key="1">
    <source>
        <dbReference type="SAM" id="SignalP"/>
    </source>
</evidence>
<dbReference type="EMBL" id="LGCL01000031">
    <property type="protein sequence ID" value="KPL74827.1"/>
    <property type="molecule type" value="Genomic_DNA"/>
</dbReference>
<evidence type="ECO:0008006" key="4">
    <source>
        <dbReference type="Google" id="ProtNLM"/>
    </source>
</evidence>
<accession>A0A0P6XR56</accession>